<name>A0ABR9R2D2_9FIRM</name>
<evidence type="ECO:0000313" key="1">
    <source>
        <dbReference type="EMBL" id="MBE5037295.1"/>
    </source>
</evidence>
<organism evidence="1 2">
    <name type="scientific">Gemmiger gallinarum</name>
    <dbReference type="NCBI Taxonomy" id="2779354"/>
    <lineage>
        <taxon>Bacteria</taxon>
        <taxon>Bacillati</taxon>
        <taxon>Bacillota</taxon>
        <taxon>Clostridia</taxon>
        <taxon>Eubacteriales</taxon>
        <taxon>Gemmiger</taxon>
    </lineage>
</organism>
<keyword evidence="2" id="KW-1185">Reference proteome</keyword>
<sequence>MKSLIENDELMLHLKTAELLIQGIKESVKMNDGGYLRDAPEYSRESIKRRCVQARQELLRVYQEVNNA</sequence>
<accession>A0ABR9R2D2</accession>
<gene>
    <name evidence="1" type="ORF">INF35_05835</name>
</gene>
<dbReference type="RefSeq" id="WP_193500588.1">
    <property type="nucleotide sequence ID" value="NZ_JADCKC010000002.1"/>
</dbReference>
<reference evidence="1 2" key="1">
    <citation type="submission" date="2020-10" db="EMBL/GenBank/DDBJ databases">
        <title>ChiBAC.</title>
        <authorList>
            <person name="Zenner C."/>
            <person name="Hitch T.C.A."/>
            <person name="Clavel T."/>
        </authorList>
    </citation>
    <scope>NUCLEOTIDE SEQUENCE [LARGE SCALE GENOMIC DNA]</scope>
    <source>
        <strain evidence="1 2">DSM 109015</strain>
    </source>
</reference>
<comment type="caution">
    <text evidence="1">The sequence shown here is derived from an EMBL/GenBank/DDBJ whole genome shotgun (WGS) entry which is preliminary data.</text>
</comment>
<proteinExistence type="predicted"/>
<protein>
    <submittedName>
        <fullName evidence="1">Uncharacterized protein</fullName>
    </submittedName>
</protein>
<dbReference type="EMBL" id="JADCKC010000002">
    <property type="protein sequence ID" value="MBE5037295.1"/>
    <property type="molecule type" value="Genomic_DNA"/>
</dbReference>
<evidence type="ECO:0000313" key="2">
    <source>
        <dbReference type="Proteomes" id="UP000768567"/>
    </source>
</evidence>
<dbReference type="Proteomes" id="UP000768567">
    <property type="component" value="Unassembled WGS sequence"/>
</dbReference>